<dbReference type="PROSITE" id="PS51257">
    <property type="entry name" value="PROKAR_LIPOPROTEIN"/>
    <property type="match status" value="1"/>
</dbReference>
<keyword evidence="2" id="KW-0732">Signal</keyword>
<dbReference type="Proteomes" id="UP000739538">
    <property type="component" value="Unassembled WGS sequence"/>
</dbReference>
<proteinExistence type="predicted"/>
<dbReference type="EMBL" id="JAGQHS010000206">
    <property type="protein sequence ID" value="MCA9758738.1"/>
    <property type="molecule type" value="Genomic_DNA"/>
</dbReference>
<feature type="region of interest" description="Disordered" evidence="1">
    <location>
        <begin position="22"/>
        <end position="47"/>
    </location>
</feature>
<accession>A0A956SHR9</accession>
<feature type="signal peptide" evidence="2">
    <location>
        <begin position="1"/>
        <end position="23"/>
    </location>
</feature>
<dbReference type="AlphaFoldDB" id="A0A956SHR9"/>
<evidence type="ECO:0000256" key="2">
    <source>
        <dbReference type="SAM" id="SignalP"/>
    </source>
</evidence>
<name>A0A956SHR9_UNCEI</name>
<organism evidence="3 4">
    <name type="scientific">Eiseniibacteriota bacterium</name>
    <dbReference type="NCBI Taxonomy" id="2212470"/>
    <lineage>
        <taxon>Bacteria</taxon>
        <taxon>Candidatus Eiseniibacteriota</taxon>
    </lineage>
</organism>
<feature type="chain" id="PRO_5037857758" description="Secreted protein" evidence="2">
    <location>
        <begin position="24"/>
        <end position="88"/>
    </location>
</feature>
<comment type="caution">
    <text evidence="3">The sequence shown here is derived from an EMBL/GenBank/DDBJ whole genome shotgun (WGS) entry which is preliminary data.</text>
</comment>
<evidence type="ECO:0000313" key="4">
    <source>
        <dbReference type="Proteomes" id="UP000739538"/>
    </source>
</evidence>
<feature type="compositionally biased region" description="Pro residues" evidence="1">
    <location>
        <begin position="32"/>
        <end position="44"/>
    </location>
</feature>
<reference evidence="3" key="1">
    <citation type="submission" date="2020-04" db="EMBL/GenBank/DDBJ databases">
        <authorList>
            <person name="Zhang T."/>
        </authorList>
    </citation>
    <scope>NUCLEOTIDE SEQUENCE</scope>
    <source>
        <strain evidence="3">HKST-UBA02</strain>
    </source>
</reference>
<evidence type="ECO:0000313" key="3">
    <source>
        <dbReference type="EMBL" id="MCA9758738.1"/>
    </source>
</evidence>
<reference evidence="3" key="2">
    <citation type="journal article" date="2021" name="Microbiome">
        <title>Successional dynamics and alternative stable states in a saline activated sludge microbial community over 9 years.</title>
        <authorList>
            <person name="Wang Y."/>
            <person name="Ye J."/>
            <person name="Ju F."/>
            <person name="Liu L."/>
            <person name="Boyd J.A."/>
            <person name="Deng Y."/>
            <person name="Parks D.H."/>
            <person name="Jiang X."/>
            <person name="Yin X."/>
            <person name="Woodcroft B.J."/>
            <person name="Tyson G.W."/>
            <person name="Hugenholtz P."/>
            <person name="Polz M.F."/>
            <person name="Zhang T."/>
        </authorList>
    </citation>
    <scope>NUCLEOTIDE SEQUENCE</scope>
    <source>
        <strain evidence="3">HKST-UBA02</strain>
    </source>
</reference>
<evidence type="ECO:0000256" key="1">
    <source>
        <dbReference type="SAM" id="MobiDB-lite"/>
    </source>
</evidence>
<evidence type="ECO:0008006" key="5">
    <source>
        <dbReference type="Google" id="ProtNLM"/>
    </source>
</evidence>
<sequence length="88" mass="9429">MTNWRFPLLLCVAILSLSGIGCGGDKDSTPNPTAPSVPEPPSPPVVSEYELGDRWEATRSTELEEGSGECRGLGTLVDEDRAEVIEAR</sequence>
<protein>
    <recommendedName>
        <fullName evidence="5">Secreted protein</fullName>
    </recommendedName>
</protein>
<gene>
    <name evidence="3" type="ORF">KDA27_23295</name>
</gene>